<evidence type="ECO:0000313" key="2">
    <source>
        <dbReference type="EMBL" id="ATL45727.1"/>
    </source>
</evidence>
<reference evidence="2 3" key="1">
    <citation type="submission" date="2017-10" db="EMBL/GenBank/DDBJ databases">
        <title>Paenichitinophaga pekingensis gen. nov., sp. nov., isolated from activated sludge.</title>
        <authorList>
            <person name="Jin D."/>
            <person name="Kong X."/>
            <person name="Deng Y."/>
            <person name="Bai Z."/>
        </authorList>
    </citation>
    <scope>NUCLEOTIDE SEQUENCE [LARGE SCALE GENOMIC DNA]</scope>
    <source>
        <strain evidence="2 3">13</strain>
    </source>
</reference>
<organism evidence="2 3">
    <name type="scientific">Chitinophaga caeni</name>
    <dbReference type="NCBI Taxonomy" id="2029983"/>
    <lineage>
        <taxon>Bacteria</taxon>
        <taxon>Pseudomonadati</taxon>
        <taxon>Bacteroidota</taxon>
        <taxon>Chitinophagia</taxon>
        <taxon>Chitinophagales</taxon>
        <taxon>Chitinophagaceae</taxon>
        <taxon>Chitinophaga</taxon>
    </lineage>
</organism>
<dbReference type="EMBL" id="CP023777">
    <property type="protein sequence ID" value="ATL45727.1"/>
    <property type="molecule type" value="Genomic_DNA"/>
</dbReference>
<dbReference type="RefSeq" id="WP_098192117.1">
    <property type="nucleotide sequence ID" value="NZ_CP023777.1"/>
</dbReference>
<keyword evidence="3" id="KW-1185">Reference proteome</keyword>
<evidence type="ECO:0000313" key="3">
    <source>
        <dbReference type="Proteomes" id="UP000220133"/>
    </source>
</evidence>
<protein>
    <submittedName>
        <fullName evidence="2">Uncharacterized protein</fullName>
    </submittedName>
</protein>
<feature type="region of interest" description="Disordered" evidence="1">
    <location>
        <begin position="1"/>
        <end position="27"/>
    </location>
</feature>
<accession>A0A291QP74</accession>
<sequence>MSDVSEKLNETYNGSDGKGTQNSNGERLKFKFNIKGIETSNTDGGSLTDIRKIATDNGIVTSEKDASGNSVIALAAAVTTRSTE</sequence>
<evidence type="ECO:0000256" key="1">
    <source>
        <dbReference type="SAM" id="MobiDB-lite"/>
    </source>
</evidence>
<dbReference type="AlphaFoldDB" id="A0A291QP74"/>
<gene>
    <name evidence="2" type="ORF">COR50_00330</name>
</gene>
<name>A0A291QP74_9BACT</name>
<dbReference type="KEGG" id="cbae:COR50_00330"/>
<feature type="compositionally biased region" description="Polar residues" evidence="1">
    <location>
        <begin position="10"/>
        <end position="25"/>
    </location>
</feature>
<proteinExistence type="predicted"/>
<dbReference type="Proteomes" id="UP000220133">
    <property type="component" value="Chromosome"/>
</dbReference>